<evidence type="ECO:0000313" key="3">
    <source>
        <dbReference type="Proteomes" id="UP000276215"/>
    </source>
</evidence>
<dbReference type="Proteomes" id="UP000276215">
    <property type="component" value="Unassembled WGS sequence"/>
</dbReference>
<gene>
    <name evidence="2" type="ORF">L873DRAFT_1822654</name>
</gene>
<proteinExistence type="predicted"/>
<reference evidence="2 3" key="1">
    <citation type="journal article" date="2018" name="Nat. Ecol. Evol.">
        <title>Pezizomycetes genomes reveal the molecular basis of ectomycorrhizal truffle lifestyle.</title>
        <authorList>
            <person name="Murat C."/>
            <person name="Payen T."/>
            <person name="Noel B."/>
            <person name="Kuo A."/>
            <person name="Morin E."/>
            <person name="Chen J."/>
            <person name="Kohler A."/>
            <person name="Krizsan K."/>
            <person name="Balestrini R."/>
            <person name="Da Silva C."/>
            <person name="Montanini B."/>
            <person name="Hainaut M."/>
            <person name="Levati E."/>
            <person name="Barry K.W."/>
            <person name="Belfiori B."/>
            <person name="Cichocki N."/>
            <person name="Clum A."/>
            <person name="Dockter R.B."/>
            <person name="Fauchery L."/>
            <person name="Guy J."/>
            <person name="Iotti M."/>
            <person name="Le Tacon F."/>
            <person name="Lindquist E.A."/>
            <person name="Lipzen A."/>
            <person name="Malagnac F."/>
            <person name="Mello A."/>
            <person name="Molinier V."/>
            <person name="Miyauchi S."/>
            <person name="Poulain J."/>
            <person name="Riccioni C."/>
            <person name="Rubini A."/>
            <person name="Sitrit Y."/>
            <person name="Splivallo R."/>
            <person name="Traeger S."/>
            <person name="Wang M."/>
            <person name="Zifcakova L."/>
            <person name="Wipf D."/>
            <person name="Zambonelli A."/>
            <person name="Paolocci F."/>
            <person name="Nowrousian M."/>
            <person name="Ottonello S."/>
            <person name="Baldrian P."/>
            <person name="Spatafora J.W."/>
            <person name="Henrissat B."/>
            <person name="Nagy L.G."/>
            <person name="Aury J.M."/>
            <person name="Wincker P."/>
            <person name="Grigoriev I.V."/>
            <person name="Bonfante P."/>
            <person name="Martin F.M."/>
        </authorList>
    </citation>
    <scope>NUCLEOTIDE SEQUENCE [LARGE SCALE GENOMIC DNA]</scope>
    <source>
        <strain evidence="2 3">120613-1</strain>
    </source>
</reference>
<name>A0A3N4IUS3_9PEZI</name>
<dbReference type="EMBL" id="ML120570">
    <property type="protein sequence ID" value="RPA89535.1"/>
    <property type="molecule type" value="Genomic_DNA"/>
</dbReference>
<accession>A0A3N4IUS3</accession>
<protein>
    <submittedName>
        <fullName evidence="2">Uncharacterized protein</fullName>
    </submittedName>
</protein>
<keyword evidence="3" id="KW-1185">Reference proteome</keyword>
<organism evidence="2 3">
    <name type="scientific">Choiromyces venosus 120613-1</name>
    <dbReference type="NCBI Taxonomy" id="1336337"/>
    <lineage>
        <taxon>Eukaryota</taxon>
        <taxon>Fungi</taxon>
        <taxon>Dikarya</taxon>
        <taxon>Ascomycota</taxon>
        <taxon>Pezizomycotina</taxon>
        <taxon>Pezizomycetes</taxon>
        <taxon>Pezizales</taxon>
        <taxon>Tuberaceae</taxon>
        <taxon>Choiromyces</taxon>
    </lineage>
</organism>
<evidence type="ECO:0000313" key="2">
    <source>
        <dbReference type="EMBL" id="RPA89535.1"/>
    </source>
</evidence>
<feature type="region of interest" description="Disordered" evidence="1">
    <location>
        <begin position="44"/>
        <end position="64"/>
    </location>
</feature>
<evidence type="ECO:0000256" key="1">
    <source>
        <dbReference type="SAM" id="MobiDB-lite"/>
    </source>
</evidence>
<sequence length="64" mass="7476">MKLCVLHMWSIFKPGNLVLFYPTYETASRIQEQSQDFFIKISSSPPSMVPPSMLRPHRSRRGLH</sequence>
<feature type="compositionally biased region" description="Basic residues" evidence="1">
    <location>
        <begin position="55"/>
        <end position="64"/>
    </location>
</feature>
<dbReference type="AlphaFoldDB" id="A0A3N4IUS3"/>